<dbReference type="GO" id="GO:0005524">
    <property type="term" value="F:ATP binding"/>
    <property type="evidence" value="ECO:0007669"/>
    <property type="project" value="UniProtKB-KW"/>
</dbReference>
<dbReference type="EMBL" id="JAIFRP010004357">
    <property type="protein sequence ID" value="KAK2577144.1"/>
    <property type="molecule type" value="Genomic_DNA"/>
</dbReference>
<evidence type="ECO:0000313" key="13">
    <source>
        <dbReference type="Proteomes" id="UP001258017"/>
    </source>
</evidence>
<evidence type="ECO:0000256" key="8">
    <source>
        <dbReference type="ARBA" id="ARBA00032665"/>
    </source>
</evidence>
<keyword evidence="5 9" id="KW-0067">ATP-binding</keyword>
<dbReference type="SUPFAM" id="SSF47323">
    <property type="entry name" value="Anticodon-binding domain of a subclass of class I aminoacyl-tRNA synthetases"/>
    <property type="match status" value="1"/>
</dbReference>
<proteinExistence type="inferred from homology"/>
<evidence type="ECO:0000256" key="7">
    <source>
        <dbReference type="ARBA" id="ARBA00023146"/>
    </source>
</evidence>
<dbReference type="GO" id="GO:0032543">
    <property type="term" value="P:mitochondrial translation"/>
    <property type="evidence" value="ECO:0007669"/>
    <property type="project" value="TreeGrafter"/>
</dbReference>
<dbReference type="Gene3D" id="3.40.50.620">
    <property type="entry name" value="HUPs"/>
    <property type="match status" value="2"/>
</dbReference>
<dbReference type="PANTHER" id="PTHR42765:SF1">
    <property type="entry name" value="ISOLEUCINE--TRNA LIGASE, MITOCHONDRIAL"/>
    <property type="match status" value="1"/>
</dbReference>
<dbReference type="EC" id="6.1.1.5" evidence="2"/>
<evidence type="ECO:0000256" key="3">
    <source>
        <dbReference type="ARBA" id="ARBA00022598"/>
    </source>
</evidence>
<dbReference type="GO" id="GO:0004822">
    <property type="term" value="F:isoleucine-tRNA ligase activity"/>
    <property type="evidence" value="ECO:0007669"/>
    <property type="project" value="UniProtKB-EC"/>
</dbReference>
<evidence type="ECO:0000256" key="9">
    <source>
        <dbReference type="RuleBase" id="RU363035"/>
    </source>
</evidence>
<comment type="similarity">
    <text evidence="1 9">Belongs to the class-I aminoacyl-tRNA synthetase family.</text>
</comment>
<comment type="caution">
    <text evidence="12">The sequence shown here is derived from an EMBL/GenBank/DDBJ whole genome shotgun (WGS) entry which is preliminary data.</text>
</comment>
<dbReference type="InterPro" id="IPR033708">
    <property type="entry name" value="Anticodon_Ile_BEm"/>
</dbReference>
<keyword evidence="7 9" id="KW-0030">Aminoacyl-tRNA synthetase</keyword>
<feature type="domain" description="Aminoacyl-tRNA synthetase class Ia" evidence="10">
    <location>
        <begin position="92"/>
        <end position="682"/>
    </location>
</feature>
<dbReference type="GO" id="GO:0006428">
    <property type="term" value="P:isoleucyl-tRNA aminoacylation"/>
    <property type="evidence" value="ECO:0007669"/>
    <property type="project" value="InterPro"/>
</dbReference>
<dbReference type="AlphaFoldDB" id="A0AAD9VJS4"/>
<dbReference type="Pfam" id="PF08264">
    <property type="entry name" value="Anticodon_1"/>
    <property type="match status" value="1"/>
</dbReference>
<evidence type="ECO:0000256" key="5">
    <source>
        <dbReference type="ARBA" id="ARBA00022840"/>
    </source>
</evidence>
<evidence type="ECO:0000256" key="2">
    <source>
        <dbReference type="ARBA" id="ARBA00013165"/>
    </source>
</evidence>
<keyword evidence="6 9" id="KW-0648">Protein biosynthesis</keyword>
<dbReference type="Gene3D" id="1.10.730.20">
    <property type="match status" value="1"/>
</dbReference>
<accession>A0AAD9VJS4</accession>
<dbReference type="PROSITE" id="PS00178">
    <property type="entry name" value="AA_TRNA_LIGASE_I"/>
    <property type="match status" value="1"/>
</dbReference>
<dbReference type="InterPro" id="IPR002300">
    <property type="entry name" value="aa-tRNA-synth_Ia"/>
</dbReference>
<dbReference type="InterPro" id="IPR002301">
    <property type="entry name" value="Ile-tRNA-ligase"/>
</dbReference>
<dbReference type="GO" id="GO:0005739">
    <property type="term" value="C:mitochondrion"/>
    <property type="evidence" value="ECO:0007669"/>
    <property type="project" value="TreeGrafter"/>
</dbReference>
<dbReference type="Gene3D" id="3.90.740.10">
    <property type="entry name" value="Valyl/Leucyl/Isoleucyl-tRNA synthetase, editing domain"/>
    <property type="match status" value="1"/>
</dbReference>
<dbReference type="Pfam" id="PF00133">
    <property type="entry name" value="tRNA-synt_1"/>
    <property type="match status" value="1"/>
</dbReference>
<dbReference type="NCBIfam" id="TIGR00392">
    <property type="entry name" value="ileS"/>
    <property type="match status" value="1"/>
</dbReference>
<evidence type="ECO:0000259" key="11">
    <source>
        <dbReference type="Pfam" id="PF08264"/>
    </source>
</evidence>
<dbReference type="GO" id="GO:0000049">
    <property type="term" value="F:tRNA binding"/>
    <property type="evidence" value="ECO:0007669"/>
    <property type="project" value="InterPro"/>
</dbReference>
<keyword evidence="13" id="KW-1185">Reference proteome</keyword>
<dbReference type="InterPro" id="IPR009080">
    <property type="entry name" value="tRNAsynth_Ia_anticodon-bd"/>
</dbReference>
<reference evidence="12" key="1">
    <citation type="submission" date="2021-08" db="EMBL/GenBank/DDBJ databases">
        <authorList>
            <person name="Misof B."/>
            <person name="Oliver O."/>
            <person name="Podsiadlowski L."/>
            <person name="Donath A."/>
            <person name="Peters R."/>
            <person name="Mayer C."/>
            <person name="Rust J."/>
            <person name="Gunkel S."/>
            <person name="Lesny P."/>
            <person name="Martin S."/>
            <person name="Oeyen J.P."/>
            <person name="Petersen M."/>
            <person name="Panagiotis P."/>
            <person name="Wilbrandt J."/>
            <person name="Tanja T."/>
        </authorList>
    </citation>
    <scope>NUCLEOTIDE SEQUENCE</scope>
    <source>
        <strain evidence="12">GBR_01_08_01A</strain>
        <tissue evidence="12">Thorax + abdomen</tissue>
    </source>
</reference>
<evidence type="ECO:0000313" key="12">
    <source>
        <dbReference type="EMBL" id="KAK2577144.1"/>
    </source>
</evidence>
<feature type="domain" description="Methionyl/Valyl/Leucyl/Isoleucyl-tRNA synthetase anticodon-binding" evidence="11">
    <location>
        <begin position="735"/>
        <end position="870"/>
    </location>
</feature>
<keyword evidence="4 9" id="KW-0547">Nucleotide-binding</keyword>
<dbReference type="GO" id="GO:0002161">
    <property type="term" value="F:aminoacyl-tRNA deacylase activity"/>
    <property type="evidence" value="ECO:0007669"/>
    <property type="project" value="InterPro"/>
</dbReference>
<protein>
    <recommendedName>
        <fullName evidence="2">isoleucine--tRNA ligase</fullName>
        <ecNumber evidence="2">6.1.1.5</ecNumber>
    </recommendedName>
    <alternativeName>
        <fullName evidence="8">Isoleucyl-tRNA synthetase</fullName>
    </alternativeName>
</protein>
<evidence type="ECO:0000256" key="6">
    <source>
        <dbReference type="ARBA" id="ARBA00022917"/>
    </source>
</evidence>
<reference evidence="12" key="2">
    <citation type="journal article" date="2023" name="Commun. Biol.">
        <title>Intrasexual cuticular hydrocarbon dimorphism in a wasp sheds light on hydrocarbon biosynthesis genes in Hymenoptera.</title>
        <authorList>
            <person name="Moris V.C."/>
            <person name="Podsiadlowski L."/>
            <person name="Martin S."/>
            <person name="Oeyen J.P."/>
            <person name="Donath A."/>
            <person name="Petersen M."/>
            <person name="Wilbrandt J."/>
            <person name="Misof B."/>
            <person name="Liedtke D."/>
            <person name="Thamm M."/>
            <person name="Scheiner R."/>
            <person name="Schmitt T."/>
            <person name="Niehuis O."/>
        </authorList>
    </citation>
    <scope>NUCLEOTIDE SEQUENCE</scope>
    <source>
        <strain evidence="12">GBR_01_08_01A</strain>
    </source>
</reference>
<dbReference type="Proteomes" id="UP001258017">
    <property type="component" value="Unassembled WGS sequence"/>
</dbReference>
<keyword evidence="3 9" id="KW-0436">Ligase</keyword>
<dbReference type="InterPro" id="IPR050081">
    <property type="entry name" value="Ile-tRNA_ligase"/>
</dbReference>
<dbReference type="InterPro" id="IPR014729">
    <property type="entry name" value="Rossmann-like_a/b/a_fold"/>
</dbReference>
<sequence length="970" mass="111916">MHHKNLYTSFLSTKHVNLFRLKYTKLYSNHVKDSQDVIKDENKNKYTGTVILPQTKFTLRLNGKKRVDKDKYLLEKCGFLDLYRWQRKNLVGPDFVLHDGPPYANGDPHMGHAINKILKDITLRSKVIKGQRVHYVPGWDCHGLPIELKAIENFNIKDKTADPLEIRRKAREYAKNAIKKQREVFASWGVMADWEESGCYFTNQVSYIKNQLQQFINLYEKGLIFRDFKPVHWSPVSRTALAEAELVYNEQHESKCAIIRLQVCNLPKKLETFNNKTVYALTWTTTPWTLVANQALAFCSNSKYSLTEDVYGNLYIIAEPLVKDIELKIGHLKPVTTIDGNELIGATYLHPITKTNQPFLAGEHVTMKLGTGLVHTAPAHGPEDFLLALEHNIPIVSVVDGSGQYTEAAGPEFFGLKVLSEGTEKVLQHINRDVLLVETLKHSYPYDWRAKEPIIIRASQQWFIDINSIKETALESLDNIQLFPINNRTSFLNALSAQVTKRPYWCISRQRSWGTPIPVLYFKDTEKIFTNREWVNRICELIEKHTVDCWWKFSVEELVGEEILNKFNLDKNNLKKGEDILDIWFDSGISWSMVLPEKKADLYLEGQDQFAGWFQSSLLTSIALQGCSPYRALFVHGFAVDENASKMSKSQGNVIHPDDITKGGTNSKEKIYGVDTLRWWVGSHACQHTQVFVTEETLQESKESVQRIRAVLRFLLGTLHPRMESVTEPKFLHLDKNMLYRLYHYNKQIQNFYESYQYHNVCKLVKNFIKNDVSSMYCHFNKDKLYCDAITSPYRVATIEVIDATLNVILRSISPIVPHLAEEVWLHYTENLEYIPLHQTKYTIPDTWNQSETVEYVEAALRLRSKVNKLATKNTWELIATITSTKQDYKLLSILQEEKQSAVSELCDILQVSQVILIEDDTLTETQVHLNPIEKQLCKRCRRHPEILGAQICERCANILDTKASITVCQ</sequence>
<evidence type="ECO:0000259" key="10">
    <source>
        <dbReference type="Pfam" id="PF00133"/>
    </source>
</evidence>
<dbReference type="SUPFAM" id="SSF50677">
    <property type="entry name" value="ValRS/IleRS/LeuRS editing domain"/>
    <property type="match status" value="1"/>
</dbReference>
<evidence type="ECO:0000256" key="1">
    <source>
        <dbReference type="ARBA" id="ARBA00005594"/>
    </source>
</evidence>
<dbReference type="PANTHER" id="PTHR42765">
    <property type="entry name" value="SOLEUCYL-TRNA SYNTHETASE"/>
    <property type="match status" value="1"/>
</dbReference>
<name>A0AAD9VJS4_9HYME</name>
<dbReference type="InterPro" id="IPR009008">
    <property type="entry name" value="Val/Leu/Ile-tRNA-synth_edit"/>
</dbReference>
<dbReference type="CDD" id="cd07960">
    <property type="entry name" value="Anticodon_Ia_Ile_BEm"/>
    <property type="match status" value="1"/>
</dbReference>
<dbReference type="InterPro" id="IPR013155">
    <property type="entry name" value="M/V/L/I-tRNA-synth_anticd-bd"/>
</dbReference>
<dbReference type="SUPFAM" id="SSF52374">
    <property type="entry name" value="Nucleotidylyl transferase"/>
    <property type="match status" value="1"/>
</dbReference>
<gene>
    <name evidence="12" type="ORF">KPH14_003304</name>
</gene>
<organism evidence="12 13">
    <name type="scientific">Odynerus spinipes</name>
    <dbReference type="NCBI Taxonomy" id="1348599"/>
    <lineage>
        <taxon>Eukaryota</taxon>
        <taxon>Metazoa</taxon>
        <taxon>Ecdysozoa</taxon>
        <taxon>Arthropoda</taxon>
        <taxon>Hexapoda</taxon>
        <taxon>Insecta</taxon>
        <taxon>Pterygota</taxon>
        <taxon>Neoptera</taxon>
        <taxon>Endopterygota</taxon>
        <taxon>Hymenoptera</taxon>
        <taxon>Apocrita</taxon>
        <taxon>Aculeata</taxon>
        <taxon>Vespoidea</taxon>
        <taxon>Vespidae</taxon>
        <taxon>Eumeninae</taxon>
        <taxon>Odynerus</taxon>
    </lineage>
</organism>
<dbReference type="PRINTS" id="PR00984">
    <property type="entry name" value="TRNASYNTHILE"/>
</dbReference>
<dbReference type="InterPro" id="IPR001412">
    <property type="entry name" value="aa-tRNA-synth_I_CS"/>
</dbReference>
<evidence type="ECO:0000256" key="4">
    <source>
        <dbReference type="ARBA" id="ARBA00022741"/>
    </source>
</evidence>